<dbReference type="KEGG" id="xba:C7S18_07545"/>
<dbReference type="AlphaFoldDB" id="A0A2P1PQD5"/>
<keyword evidence="2" id="KW-1185">Reference proteome</keyword>
<dbReference type="Proteomes" id="UP000241074">
    <property type="component" value="Chromosome"/>
</dbReference>
<dbReference type="Pfam" id="PF12007">
    <property type="entry name" value="DUF3501"/>
    <property type="match status" value="1"/>
</dbReference>
<dbReference type="InterPro" id="IPR021890">
    <property type="entry name" value="DUF3501"/>
</dbReference>
<gene>
    <name evidence="1" type="ORF">C7S18_07545</name>
</gene>
<accession>A0A2P1PQD5</accession>
<evidence type="ECO:0000313" key="2">
    <source>
        <dbReference type="Proteomes" id="UP000241074"/>
    </source>
</evidence>
<dbReference type="EMBL" id="CP027860">
    <property type="protein sequence ID" value="AVP97055.1"/>
    <property type="molecule type" value="Genomic_DNA"/>
</dbReference>
<evidence type="ECO:0000313" key="1">
    <source>
        <dbReference type="EMBL" id="AVP97055.1"/>
    </source>
</evidence>
<dbReference type="RefSeq" id="WP_106890980.1">
    <property type="nucleotide sequence ID" value="NZ_CP027860.1"/>
</dbReference>
<sequence>MSPNKLSRQDLLSLEQYAEQRDAFRARAVAHKRARTVALGSNMTLLFEDRLTVQYQIQEMLRAERIFESAAIQEELDAYNPLIPERNNLKATLLLEYPDPAQRAIHLAKLRGIEHQLYVRVGELPAIQAIADEDLDRSSDVKTSAVHFIRFQLDDAAVSGIRRGDSIEIGIADSRYPARTTLAPTTRAELVAHVLDEAPEAS</sequence>
<reference evidence="1 2" key="2">
    <citation type="submission" date="2018-03" db="EMBL/GenBank/DDBJ databases">
        <authorList>
            <person name="Keele B.F."/>
        </authorList>
    </citation>
    <scope>NUCLEOTIDE SEQUENCE [LARGE SCALE GENOMIC DNA]</scope>
    <source>
        <strain evidence="1 2">D13</strain>
    </source>
</reference>
<name>A0A2P1PQD5_9GAMM</name>
<protein>
    <submittedName>
        <fullName evidence="1">DUF3501 domain-containing protein</fullName>
    </submittedName>
</protein>
<organism evidence="1 2">
    <name type="scientific">Ahniella affigens</name>
    <dbReference type="NCBI Taxonomy" id="2021234"/>
    <lineage>
        <taxon>Bacteria</taxon>
        <taxon>Pseudomonadati</taxon>
        <taxon>Pseudomonadota</taxon>
        <taxon>Gammaproteobacteria</taxon>
        <taxon>Lysobacterales</taxon>
        <taxon>Rhodanobacteraceae</taxon>
        <taxon>Ahniella</taxon>
    </lineage>
</organism>
<reference evidence="1 2" key="1">
    <citation type="submission" date="2018-03" db="EMBL/GenBank/DDBJ databases">
        <title>Ahniella affigens gen. nov., sp. nov., a gammaproteobacterium isolated from sandy soil near a stream.</title>
        <authorList>
            <person name="Ko Y."/>
            <person name="Kim J.-H."/>
        </authorList>
    </citation>
    <scope>NUCLEOTIDE SEQUENCE [LARGE SCALE GENOMIC DNA]</scope>
    <source>
        <strain evidence="1 2">D13</strain>
    </source>
</reference>
<dbReference type="OrthoDB" id="9780579at2"/>
<proteinExistence type="predicted"/>